<dbReference type="InterPro" id="IPR004328">
    <property type="entry name" value="BRO1_dom"/>
</dbReference>
<dbReference type="Pfam" id="PF03097">
    <property type="entry name" value="BRO1"/>
    <property type="match status" value="2"/>
</dbReference>
<evidence type="ECO:0000313" key="4">
    <source>
        <dbReference type="EMBL" id="KGG52312.1"/>
    </source>
</evidence>
<dbReference type="GO" id="GO:0005768">
    <property type="term" value="C:endosome"/>
    <property type="evidence" value="ECO:0007669"/>
    <property type="project" value="TreeGrafter"/>
</dbReference>
<feature type="region of interest" description="Disordered" evidence="2">
    <location>
        <begin position="669"/>
        <end position="762"/>
    </location>
</feature>
<dbReference type="RefSeq" id="XP_013238739.1">
    <property type="nucleotide sequence ID" value="XM_013383285.1"/>
</dbReference>
<dbReference type="InterPro" id="IPR038499">
    <property type="entry name" value="BRO1_sf"/>
</dbReference>
<comment type="caution">
    <text evidence="4">The sequence shown here is derived from an EMBL/GenBank/DDBJ whole genome shotgun (WGS) entry which is preliminary data.</text>
</comment>
<dbReference type="PANTHER" id="PTHR23030">
    <property type="entry name" value="PCD6 INTERACTING PROTEIN-RELATED"/>
    <property type="match status" value="1"/>
</dbReference>
<name>A0A098VTM0_9MICR</name>
<feature type="domain" description="BRO1" evidence="3">
    <location>
        <begin position="1"/>
        <end position="330"/>
    </location>
</feature>
<dbReference type="PANTHER" id="PTHR23030:SF30">
    <property type="entry name" value="TYROSINE-PROTEIN PHOSPHATASE NON-RECEPTOR TYPE 23"/>
    <property type="match status" value="1"/>
</dbReference>
<evidence type="ECO:0000256" key="1">
    <source>
        <dbReference type="ARBA" id="ARBA00041284"/>
    </source>
</evidence>
<evidence type="ECO:0000259" key="3">
    <source>
        <dbReference type="PROSITE" id="PS51180"/>
    </source>
</evidence>
<dbReference type="PROSITE" id="PS51180">
    <property type="entry name" value="BRO1"/>
    <property type="match status" value="1"/>
</dbReference>
<keyword evidence="5" id="KW-1185">Reference proteome</keyword>
<dbReference type="GeneID" id="25258795"/>
<dbReference type="OrthoDB" id="64867at2759"/>
<evidence type="ECO:0000256" key="2">
    <source>
        <dbReference type="SAM" id="MobiDB-lite"/>
    </source>
</evidence>
<dbReference type="AlphaFoldDB" id="A0A098VTM0"/>
<gene>
    <name evidence="4" type="ORF">DI09_18p180</name>
</gene>
<dbReference type="EMBL" id="JMKJ01000099">
    <property type="protein sequence ID" value="KGG52312.1"/>
    <property type="molecule type" value="Genomic_DNA"/>
</dbReference>
<accession>A0A098VTM0</accession>
<sequence length="762" mass="85327">MFSLELKHADLVSLERPLRSFITNYYRDDAEKFSTDIGVLEALRRDAISAFDATTASLQVLSKSKSALSGSMQCQKTGESVAPICRLTFVVSSNAIEFEKAAVLYNCAIAAAGILQHIADKYAGEYAAPECCDLSIKSLCGLYKLMLSLAQECFYKKALQAVSTADYYESAYEDLTIPPLDLCYGETFLERIRAKSLLYFSLAQFYKSQELHETSHYGEEVARLGLSFDLARKAKESVKLFPLEFSDEVLIYLRRVELALKSATKDNSTIYHERVPEYHSLSILPRATLAVSSFPAFLLQSNKAELGLFRSLLPYGIKLLSDMYSKKKQNIISLATSNVNESEESIRWYGAFSFKSSNLNLYEKLYSNPEVLENLEKITKVLFCPHVNGKPWVDYCQIKQVISDEEKEDMLLRQQHKHQWIREPSSNINVSMNLQLDGLFSACQQLDFSMLDIGNAFNQLRDSDLSSLLDSNVQAYSKAGNMLLLQQSKLQAYPLISEIKKLLEERTSLVLKIKSISQEDDLNHELQKLNSRRDQDELIEKSLEKYGDHSSMISTATHKIHVLLSQMKDTEVPSGLGLVQKIDLLQSTYSKLQPLQSTISEKKSVLANLVHQLKMLESEALDFNYSRKLEATELQKYNSALHYRHLSAQNSAVKGQDANVTCKAIGGSQNKDISGSIKPTGSLSSASPKPNDANPPKSFKSTFNPQTSGANQANTGTNVTGQPKAWNPALPICYATPTKTQNKSGNKEREKNVETNSFNNKI</sequence>
<dbReference type="GO" id="GO:0043328">
    <property type="term" value="P:protein transport to vacuole involved in ubiquitin-dependent protein catabolic process via the multivesicular body sorting pathway"/>
    <property type="evidence" value="ECO:0007669"/>
    <property type="project" value="TreeGrafter"/>
</dbReference>
<feature type="compositionally biased region" description="Polar residues" evidence="2">
    <location>
        <begin position="669"/>
        <end position="688"/>
    </location>
</feature>
<proteinExistence type="predicted"/>
<dbReference type="Gene3D" id="1.25.40.280">
    <property type="entry name" value="alix/aip1 like domains"/>
    <property type="match status" value="1"/>
</dbReference>
<dbReference type="Proteomes" id="UP000029725">
    <property type="component" value="Unassembled WGS sequence"/>
</dbReference>
<dbReference type="VEuPathDB" id="MicrosporidiaDB:DI09_18p180"/>
<protein>
    <recommendedName>
        <fullName evidence="1">BRO domain-containing protein 1</fullName>
    </recommendedName>
</protein>
<reference evidence="4 5" key="1">
    <citation type="submission" date="2014-04" db="EMBL/GenBank/DDBJ databases">
        <title>A new species of microsporidia sheds light on the evolution of extreme parasitism.</title>
        <authorList>
            <person name="Haag K.L."/>
            <person name="James T.Y."/>
            <person name="Larsson R."/>
            <person name="Schaer T.M."/>
            <person name="Refardt D."/>
            <person name="Pombert J.-F."/>
            <person name="Ebert D."/>
        </authorList>
    </citation>
    <scope>NUCLEOTIDE SEQUENCE [LARGE SCALE GENOMIC DNA]</scope>
    <source>
        <strain evidence="4 5">UGP3</strain>
        <tissue evidence="4">Spores</tissue>
    </source>
</reference>
<dbReference type="HOGENOM" id="CLU_366041_0_0_1"/>
<feature type="compositionally biased region" description="Polar residues" evidence="2">
    <location>
        <begin position="699"/>
        <end position="721"/>
    </location>
</feature>
<dbReference type="SMART" id="SM01041">
    <property type="entry name" value="BRO1"/>
    <property type="match status" value="1"/>
</dbReference>
<evidence type="ECO:0000313" key="5">
    <source>
        <dbReference type="Proteomes" id="UP000029725"/>
    </source>
</evidence>
<organism evidence="4 5">
    <name type="scientific">Mitosporidium daphniae</name>
    <dbReference type="NCBI Taxonomy" id="1485682"/>
    <lineage>
        <taxon>Eukaryota</taxon>
        <taxon>Fungi</taxon>
        <taxon>Fungi incertae sedis</taxon>
        <taxon>Microsporidia</taxon>
        <taxon>Mitosporidium</taxon>
    </lineage>
</organism>